<feature type="transmembrane region" description="Helical" evidence="10">
    <location>
        <begin position="102"/>
        <end position="124"/>
    </location>
</feature>
<keyword evidence="6 10" id="KW-0407">Ion channel</keyword>
<keyword evidence="10" id="KW-0813">Transport</keyword>
<evidence type="ECO:0000256" key="6">
    <source>
        <dbReference type="ARBA" id="ARBA00023303"/>
    </source>
</evidence>
<feature type="transmembrane region" description="Helical" evidence="10">
    <location>
        <begin position="37"/>
        <end position="60"/>
    </location>
</feature>
<comment type="function">
    <text evidence="9 10">Fluoride-specific ion channel. Important for reducing fluoride concentration in the cell, thus reducing its toxicity.</text>
</comment>
<feature type="binding site" evidence="10">
    <location>
        <position position="78"/>
    </location>
    <ligand>
        <name>Na(+)</name>
        <dbReference type="ChEBI" id="CHEBI:29101"/>
        <note>structural</note>
    </ligand>
</feature>
<evidence type="ECO:0000256" key="5">
    <source>
        <dbReference type="ARBA" id="ARBA00023136"/>
    </source>
</evidence>
<dbReference type="RefSeq" id="WP_088073242.1">
    <property type="nucleotide sequence ID" value="NZ_JAHQCR010000086.1"/>
</dbReference>
<protein>
    <recommendedName>
        <fullName evidence="10">Fluoride-specific ion channel FluC</fullName>
    </recommendedName>
</protein>
<comment type="caution">
    <text evidence="11">The sequence shown here is derived from an EMBL/GenBank/DDBJ whole genome shotgun (WGS) entry which is preliminary data.</text>
</comment>
<keyword evidence="10" id="KW-0479">Metal-binding</keyword>
<comment type="similarity">
    <text evidence="7 10">Belongs to the fluoride channel Fluc/FEX (TC 1.A.43) family.</text>
</comment>
<comment type="catalytic activity">
    <reaction evidence="8">
        <text>fluoride(in) = fluoride(out)</text>
        <dbReference type="Rhea" id="RHEA:76159"/>
        <dbReference type="ChEBI" id="CHEBI:17051"/>
    </reaction>
    <physiologicalReaction direction="left-to-right" evidence="8">
        <dbReference type="Rhea" id="RHEA:76160"/>
    </physiologicalReaction>
</comment>
<evidence type="ECO:0000256" key="1">
    <source>
        <dbReference type="ARBA" id="ARBA00004651"/>
    </source>
</evidence>
<dbReference type="Proteomes" id="UP000790580">
    <property type="component" value="Unassembled WGS sequence"/>
</dbReference>
<accession>A0ABS6JYV3</accession>
<organism evidence="11 12">
    <name type="scientific">Evansella alkalicola</name>
    <dbReference type="NCBI Taxonomy" id="745819"/>
    <lineage>
        <taxon>Bacteria</taxon>
        <taxon>Bacillati</taxon>
        <taxon>Bacillota</taxon>
        <taxon>Bacilli</taxon>
        <taxon>Bacillales</taxon>
        <taxon>Bacillaceae</taxon>
        <taxon>Evansella</taxon>
    </lineage>
</organism>
<proteinExistence type="inferred from homology"/>
<dbReference type="Pfam" id="PF02537">
    <property type="entry name" value="CRCB"/>
    <property type="match status" value="1"/>
</dbReference>
<name>A0ABS6JYV3_9BACI</name>
<feature type="binding site" evidence="10">
    <location>
        <position position="81"/>
    </location>
    <ligand>
        <name>Na(+)</name>
        <dbReference type="ChEBI" id="CHEBI:29101"/>
        <note>structural</note>
    </ligand>
</feature>
<dbReference type="EMBL" id="JAHQCR010000086">
    <property type="protein sequence ID" value="MBU9723763.1"/>
    <property type="molecule type" value="Genomic_DNA"/>
</dbReference>
<evidence type="ECO:0000313" key="11">
    <source>
        <dbReference type="EMBL" id="MBU9723763.1"/>
    </source>
</evidence>
<gene>
    <name evidence="10" type="primary">fluC</name>
    <name evidence="10" type="synonym">crcB</name>
    <name evidence="11" type="ORF">KS407_20285</name>
</gene>
<dbReference type="InterPro" id="IPR003691">
    <property type="entry name" value="FluC"/>
</dbReference>
<comment type="subcellular location">
    <subcellularLocation>
        <location evidence="1 10">Cell membrane</location>
        <topology evidence="1 10">Multi-pass membrane protein</topology>
    </subcellularLocation>
</comment>
<evidence type="ECO:0000256" key="7">
    <source>
        <dbReference type="ARBA" id="ARBA00035120"/>
    </source>
</evidence>
<dbReference type="PANTHER" id="PTHR28259">
    <property type="entry name" value="FLUORIDE EXPORT PROTEIN 1-RELATED"/>
    <property type="match status" value="1"/>
</dbReference>
<dbReference type="PANTHER" id="PTHR28259:SF1">
    <property type="entry name" value="FLUORIDE EXPORT PROTEIN 1-RELATED"/>
    <property type="match status" value="1"/>
</dbReference>
<comment type="activity regulation">
    <text evidence="10">Na(+) is not transported, but it plays an essential structural role and its presence is essential for fluoride channel function.</text>
</comment>
<feature type="transmembrane region" description="Helical" evidence="10">
    <location>
        <begin position="7"/>
        <end position="25"/>
    </location>
</feature>
<evidence type="ECO:0000256" key="2">
    <source>
        <dbReference type="ARBA" id="ARBA00022475"/>
    </source>
</evidence>
<evidence type="ECO:0000256" key="9">
    <source>
        <dbReference type="ARBA" id="ARBA00049940"/>
    </source>
</evidence>
<keyword evidence="10" id="KW-0915">Sodium</keyword>
<keyword evidence="2 10" id="KW-1003">Cell membrane</keyword>
<evidence type="ECO:0000256" key="4">
    <source>
        <dbReference type="ARBA" id="ARBA00022989"/>
    </source>
</evidence>
<feature type="transmembrane region" description="Helical" evidence="10">
    <location>
        <begin position="72"/>
        <end position="96"/>
    </location>
</feature>
<evidence type="ECO:0000256" key="3">
    <source>
        <dbReference type="ARBA" id="ARBA00022692"/>
    </source>
</evidence>
<keyword evidence="5 10" id="KW-0472">Membrane</keyword>
<reference evidence="11 12" key="1">
    <citation type="submission" date="2021-06" db="EMBL/GenBank/DDBJ databases">
        <title>Bacillus sp. RD4P76, an endophyte from a halophyte.</title>
        <authorList>
            <person name="Sun J.-Q."/>
        </authorList>
    </citation>
    <scope>NUCLEOTIDE SEQUENCE [LARGE SCALE GENOMIC DNA]</scope>
    <source>
        <strain evidence="11 12">JCM 17098</strain>
    </source>
</reference>
<evidence type="ECO:0000256" key="10">
    <source>
        <dbReference type="HAMAP-Rule" id="MF_00454"/>
    </source>
</evidence>
<evidence type="ECO:0000313" key="12">
    <source>
        <dbReference type="Proteomes" id="UP000790580"/>
    </source>
</evidence>
<evidence type="ECO:0000256" key="8">
    <source>
        <dbReference type="ARBA" id="ARBA00035585"/>
    </source>
</evidence>
<keyword evidence="3 10" id="KW-0812">Transmembrane</keyword>
<sequence length="138" mass="14755">MKKHGLIILSIFIGGAIGTMFRYFINLHFLGVGGVIFPFGTLIENLVGSFLLGALTGYIVAKKLPAFLEKGIGVGFCGGFTTMSTLAADTVFLSSAAISWHVMVYIIASLFGGILLALLGLTLTQAYNKKSLRREGFE</sequence>
<keyword evidence="10" id="KW-0406">Ion transport</keyword>
<keyword evidence="4 10" id="KW-1133">Transmembrane helix</keyword>
<keyword evidence="12" id="KW-1185">Reference proteome</keyword>
<dbReference type="HAMAP" id="MF_00454">
    <property type="entry name" value="FluC"/>
    <property type="match status" value="1"/>
</dbReference>